<dbReference type="Proteomes" id="UP001055940">
    <property type="component" value="Chromosome"/>
</dbReference>
<evidence type="ECO:0000313" key="2">
    <source>
        <dbReference type="EMBL" id="USY20150.1"/>
    </source>
</evidence>
<keyword evidence="1" id="KW-1133">Transmembrane helix</keyword>
<feature type="transmembrane region" description="Helical" evidence="1">
    <location>
        <begin position="107"/>
        <end position="128"/>
    </location>
</feature>
<gene>
    <name evidence="2" type="ORF">NE857_00235</name>
</gene>
<feature type="transmembrane region" description="Helical" evidence="1">
    <location>
        <begin position="148"/>
        <end position="171"/>
    </location>
</feature>
<feature type="transmembrane region" description="Helical" evidence="1">
    <location>
        <begin position="183"/>
        <end position="209"/>
    </location>
</feature>
<feature type="transmembrane region" description="Helical" evidence="1">
    <location>
        <begin position="331"/>
        <end position="353"/>
    </location>
</feature>
<evidence type="ECO:0000313" key="3">
    <source>
        <dbReference type="Proteomes" id="UP001055940"/>
    </source>
</evidence>
<accession>A0ABY5DAV9</accession>
<proteinExistence type="predicted"/>
<reference evidence="2" key="1">
    <citation type="submission" date="2022-06" db="EMBL/GenBank/DDBJ databases">
        <authorList>
            <person name="Ping M."/>
        </authorList>
    </citation>
    <scope>NUCLEOTIDE SEQUENCE</scope>
    <source>
        <strain evidence="2">JCM11759T</strain>
    </source>
</reference>
<feature type="transmembrane region" description="Helical" evidence="1">
    <location>
        <begin position="258"/>
        <end position="280"/>
    </location>
</feature>
<organism evidence="2 3">
    <name type="scientific">Nocardiopsis exhalans</name>
    <dbReference type="NCBI Taxonomy" id="163604"/>
    <lineage>
        <taxon>Bacteria</taxon>
        <taxon>Bacillati</taxon>
        <taxon>Actinomycetota</taxon>
        <taxon>Actinomycetes</taxon>
        <taxon>Streptosporangiales</taxon>
        <taxon>Nocardiopsidaceae</taxon>
        <taxon>Nocardiopsis</taxon>
    </lineage>
</organism>
<evidence type="ECO:0000256" key="1">
    <source>
        <dbReference type="SAM" id="Phobius"/>
    </source>
</evidence>
<feature type="transmembrane region" description="Helical" evidence="1">
    <location>
        <begin position="53"/>
        <end position="77"/>
    </location>
</feature>
<keyword evidence="1" id="KW-0812">Transmembrane</keyword>
<keyword evidence="1" id="KW-0472">Membrane</keyword>
<keyword evidence="3" id="KW-1185">Reference proteome</keyword>
<sequence>MARTTSSTAILPAYTLVLLGRYWAPLLCAYSIGYMVHWWLMRGLVQVAGVHQAIGLAGLGLTLLVTLATTIVMFHLVRPSLQLVDAELSNDPGSKGRTTMAQRERRVVDGVVLAILPFLVFYSAWGLIGEEFETYSVGLLNDGGLESFAAPHEVNAVGLPLVVALVAWLLRRVCEFFYRKSRNGVLGVLTALFEAVWMFMLVFSIGVALNRVEAWVKGREVWVQAQEALSLTFNWAGGLVGFTDVDVYVALLGMLASLWAAVKASLLAPLLWLTIAAVVYRAEIDEDAVLFERHRRSQLGQALSRFSRFSRGFGRAGGQDLMDKYTPFLNAFRFVLTVGPVFYLTFAFLYTLVEVGFSQLHRLVFVIGGPGDFLADWWLWLGPIDFLVEAARELLRVCLLAAAFEIALRKVDEGSGGRRARTAVTHVLSRSARRH</sequence>
<protein>
    <submittedName>
        <fullName evidence="2">Uncharacterized protein</fullName>
    </submittedName>
</protein>
<dbReference type="EMBL" id="CP099837">
    <property type="protein sequence ID" value="USY20150.1"/>
    <property type="molecule type" value="Genomic_DNA"/>
</dbReference>
<dbReference type="RefSeq" id="WP_254419270.1">
    <property type="nucleotide sequence ID" value="NZ_BAAAJB010000042.1"/>
</dbReference>
<name>A0ABY5DAV9_9ACTN</name>